<evidence type="ECO:0000313" key="10">
    <source>
        <dbReference type="Proteomes" id="UP000474077"/>
    </source>
</evidence>
<dbReference type="AlphaFoldDB" id="A0A3E4NF90"/>
<evidence type="ECO:0000313" key="8">
    <source>
        <dbReference type="Proteomes" id="UP000284495"/>
    </source>
</evidence>
<evidence type="ECO:0000313" key="9">
    <source>
        <dbReference type="Proteomes" id="UP000471447"/>
    </source>
</evidence>
<dbReference type="EMBL" id="QRYV01000039">
    <property type="protein sequence ID" value="RGV12405.1"/>
    <property type="molecule type" value="Genomic_DNA"/>
</dbReference>
<dbReference type="Proteomes" id="UP000471447">
    <property type="component" value="Unassembled WGS sequence"/>
</dbReference>
<organism evidence="3 6">
    <name type="scientific">Bacteroides xylanisolvens</name>
    <dbReference type="NCBI Taxonomy" id="371601"/>
    <lineage>
        <taxon>Bacteria</taxon>
        <taxon>Pseudomonadati</taxon>
        <taxon>Bacteroidota</taxon>
        <taxon>Bacteroidia</taxon>
        <taxon>Bacteroidales</taxon>
        <taxon>Bacteroidaceae</taxon>
        <taxon>Bacteroides</taxon>
    </lineage>
</organism>
<dbReference type="Proteomes" id="UP000474077">
    <property type="component" value="Unassembled WGS sequence"/>
</dbReference>
<dbReference type="EMBL" id="WDCG01000008">
    <property type="protein sequence ID" value="KAB6424317.1"/>
    <property type="molecule type" value="Genomic_DNA"/>
</dbReference>
<proteinExistence type="predicted"/>
<evidence type="ECO:0000313" key="6">
    <source>
        <dbReference type="Proteomes" id="UP000261210"/>
    </source>
</evidence>
<dbReference type="EMBL" id="QSQU01000014">
    <property type="protein sequence ID" value="RGK62440.1"/>
    <property type="molecule type" value="Genomic_DNA"/>
</dbReference>
<evidence type="ECO:0000313" key="7">
    <source>
        <dbReference type="Proteomes" id="UP000283369"/>
    </source>
</evidence>
<dbReference type="Proteomes" id="UP000284495">
    <property type="component" value="Unassembled WGS sequence"/>
</dbReference>
<sequence>MGVKKIFQTLEDRNNPDEVESQGPFICTNNPWLGKGYYFWDTFLDLAHWWGKQVHSGNYIICQTFIEDNSEYILDLVGNTQHLIEFKEYADVLKQTYNTKGPITVPFIIEHMKKMTDFHYKAIRANPINSTSGDEYFNSQKLRFIKKNPAYLELIPPIQICVINKEILGKNRFRIIYPETYCEGYTI</sequence>
<comment type="caution">
    <text evidence="3">The sequence shown here is derived from an EMBL/GenBank/DDBJ whole genome shotgun (WGS) entry which is preliminary data.</text>
</comment>
<reference evidence="9 10" key="2">
    <citation type="journal article" date="2019" name="Nat. Med.">
        <title>A library of human gut bacterial isolates paired with longitudinal multiomics data enables mechanistic microbiome research.</title>
        <authorList>
            <person name="Poyet M."/>
            <person name="Groussin M."/>
            <person name="Gibbons S.M."/>
            <person name="Avila-Pacheco J."/>
            <person name="Jiang X."/>
            <person name="Kearney S.M."/>
            <person name="Perrotta A.R."/>
            <person name="Berdy B."/>
            <person name="Zhao S."/>
            <person name="Lieberman T.D."/>
            <person name="Swanson P.K."/>
            <person name="Smith M."/>
            <person name="Roesemann S."/>
            <person name="Alexander J.E."/>
            <person name="Rich S.A."/>
            <person name="Livny J."/>
            <person name="Vlamakis H."/>
            <person name="Clish C."/>
            <person name="Bullock K."/>
            <person name="Deik A."/>
            <person name="Scott J."/>
            <person name="Pierce K.A."/>
            <person name="Xavier R.J."/>
            <person name="Alm E.J."/>
        </authorList>
    </citation>
    <scope>NUCLEOTIDE SEQUENCE [LARGE SCALE GENOMIC DNA]</scope>
    <source>
        <strain evidence="2 9">BIOML-A7</strain>
        <strain evidence="1 10">BIOML-A73</strain>
    </source>
</reference>
<protein>
    <submittedName>
        <fullName evidence="3">Uncharacterized protein</fullName>
    </submittedName>
</protein>
<dbReference type="Proteomes" id="UP000261210">
    <property type="component" value="Unassembled WGS sequence"/>
</dbReference>
<evidence type="ECO:0000313" key="1">
    <source>
        <dbReference type="EMBL" id="KAB6079331.1"/>
    </source>
</evidence>
<evidence type="ECO:0000313" key="2">
    <source>
        <dbReference type="EMBL" id="KAB6424317.1"/>
    </source>
</evidence>
<accession>A0A3E4NF90</accession>
<evidence type="ECO:0000313" key="5">
    <source>
        <dbReference type="EMBL" id="RHL41261.1"/>
    </source>
</evidence>
<evidence type="ECO:0000313" key="3">
    <source>
        <dbReference type="EMBL" id="RGK62440.1"/>
    </source>
</evidence>
<dbReference type="EMBL" id="WDER01000071">
    <property type="protein sequence ID" value="KAB6079331.1"/>
    <property type="molecule type" value="Genomic_DNA"/>
</dbReference>
<dbReference type="Proteomes" id="UP000283369">
    <property type="component" value="Unassembled WGS sequence"/>
</dbReference>
<reference evidence="6 7" key="1">
    <citation type="submission" date="2018-08" db="EMBL/GenBank/DDBJ databases">
        <title>A genome reference for cultivated species of the human gut microbiota.</title>
        <authorList>
            <person name="Zou Y."/>
            <person name="Xue W."/>
            <person name="Luo G."/>
        </authorList>
    </citation>
    <scope>NUCLEOTIDE SEQUENCE [LARGE SCALE GENOMIC DNA]</scope>
    <source>
        <strain evidence="4 7">AF14-7</strain>
        <strain evidence="5 8">AF38-2</strain>
        <strain evidence="3 6">TF10-34</strain>
    </source>
</reference>
<gene>
    <name evidence="5" type="ORF">DW027_01880</name>
    <name evidence="4" type="ORF">DWW25_16115</name>
    <name evidence="3" type="ORF">DXD03_11685</name>
    <name evidence="1" type="ORF">GA560_20125</name>
    <name evidence="2" type="ORF">GAZ26_10065</name>
</gene>
<evidence type="ECO:0000313" key="4">
    <source>
        <dbReference type="EMBL" id="RGV12405.1"/>
    </source>
</evidence>
<name>A0A3E4NF90_9BACE</name>
<dbReference type="RefSeq" id="WP_008643090.1">
    <property type="nucleotide sequence ID" value="NZ_CP103098.1"/>
</dbReference>
<dbReference type="EMBL" id="QROO01000002">
    <property type="protein sequence ID" value="RHL41261.1"/>
    <property type="molecule type" value="Genomic_DNA"/>
</dbReference>